<organism evidence="3 4">
    <name type="scientific">Pseudomonas borbori</name>
    <dbReference type="NCBI Taxonomy" id="289003"/>
    <lineage>
        <taxon>Bacteria</taxon>
        <taxon>Pseudomonadati</taxon>
        <taxon>Pseudomonadota</taxon>
        <taxon>Gammaproteobacteria</taxon>
        <taxon>Pseudomonadales</taxon>
        <taxon>Pseudomonadaceae</taxon>
        <taxon>Pseudomonas</taxon>
    </lineage>
</organism>
<dbReference type="CDD" id="cd00158">
    <property type="entry name" value="RHOD"/>
    <property type="match status" value="1"/>
</dbReference>
<dbReference type="OrthoDB" id="9789585at2"/>
<dbReference type="InterPro" id="IPR036873">
    <property type="entry name" value="Rhodanese-like_dom_sf"/>
</dbReference>
<dbReference type="STRING" id="289003.SAMN05216190_14124"/>
<feature type="chain" id="PRO_5011544475" evidence="1">
    <location>
        <begin position="19"/>
        <end position="119"/>
    </location>
</feature>
<evidence type="ECO:0000313" key="3">
    <source>
        <dbReference type="EMBL" id="SFQ20862.1"/>
    </source>
</evidence>
<dbReference type="AlphaFoldDB" id="A0A1I5WM23"/>
<dbReference type="EMBL" id="FOWX01000041">
    <property type="protein sequence ID" value="SFQ20862.1"/>
    <property type="molecule type" value="Genomic_DNA"/>
</dbReference>
<evidence type="ECO:0000256" key="1">
    <source>
        <dbReference type="SAM" id="SignalP"/>
    </source>
</evidence>
<protein>
    <submittedName>
        <fullName evidence="3">Phage shock protein E</fullName>
    </submittedName>
</protein>
<dbReference type="InterPro" id="IPR001763">
    <property type="entry name" value="Rhodanese-like_dom"/>
</dbReference>
<keyword evidence="1" id="KW-0732">Signal</keyword>
<dbReference type="RefSeq" id="WP_090505401.1">
    <property type="nucleotide sequence ID" value="NZ_FOWX01000041.1"/>
</dbReference>
<evidence type="ECO:0000313" key="4">
    <source>
        <dbReference type="Proteomes" id="UP000198784"/>
    </source>
</evidence>
<dbReference type="SUPFAM" id="SSF52821">
    <property type="entry name" value="Rhodanese/Cell cycle control phosphatase"/>
    <property type="match status" value="1"/>
</dbReference>
<name>A0A1I5WM23_9PSED</name>
<dbReference type="SMART" id="SM00450">
    <property type="entry name" value="RHOD"/>
    <property type="match status" value="1"/>
</dbReference>
<dbReference type="PANTHER" id="PTHR45431:SF3">
    <property type="entry name" value="RHODANESE-LIKE DOMAIN-CONTAINING PROTEIN 15, CHLOROPLASTIC"/>
    <property type="match status" value="1"/>
</dbReference>
<keyword evidence="4" id="KW-1185">Reference proteome</keyword>
<gene>
    <name evidence="3" type="ORF">SAMN05216190_14124</name>
</gene>
<dbReference type="InterPro" id="IPR052367">
    <property type="entry name" value="Thiosulfate_ST/Rhodanese-like"/>
</dbReference>
<sequence length="119" mass="12590">MRVLTAVLTLLLSLPLGADEISLQRAVAALQAPGTLLIDVRSAEEFSAGALPGANRIGHEQITTQIAALAADKNTPIVLYCRSGRRSAIAKDSLAKLGYRNLIDAGGYDQLKLALARHN</sequence>
<feature type="domain" description="Rhodanese" evidence="2">
    <location>
        <begin position="31"/>
        <end position="116"/>
    </location>
</feature>
<dbReference type="Proteomes" id="UP000198784">
    <property type="component" value="Unassembled WGS sequence"/>
</dbReference>
<dbReference type="PANTHER" id="PTHR45431">
    <property type="entry name" value="RHODANESE-LIKE DOMAIN-CONTAINING PROTEIN 15, CHLOROPLASTIC"/>
    <property type="match status" value="1"/>
</dbReference>
<evidence type="ECO:0000259" key="2">
    <source>
        <dbReference type="PROSITE" id="PS50206"/>
    </source>
</evidence>
<accession>A0A1I5WM23</accession>
<dbReference type="Gene3D" id="3.40.250.10">
    <property type="entry name" value="Rhodanese-like domain"/>
    <property type="match status" value="1"/>
</dbReference>
<feature type="signal peptide" evidence="1">
    <location>
        <begin position="1"/>
        <end position="18"/>
    </location>
</feature>
<reference evidence="4" key="1">
    <citation type="submission" date="2016-10" db="EMBL/GenBank/DDBJ databases">
        <authorList>
            <person name="Varghese N."/>
            <person name="Submissions S."/>
        </authorList>
    </citation>
    <scope>NUCLEOTIDE SEQUENCE [LARGE SCALE GENOMIC DNA]</scope>
    <source>
        <strain evidence="4">DSM 17834</strain>
    </source>
</reference>
<dbReference type="Pfam" id="PF00581">
    <property type="entry name" value="Rhodanese"/>
    <property type="match status" value="1"/>
</dbReference>
<dbReference type="PROSITE" id="PS50206">
    <property type="entry name" value="RHODANESE_3"/>
    <property type="match status" value="1"/>
</dbReference>
<proteinExistence type="predicted"/>